<keyword evidence="2" id="KW-1185">Reference proteome</keyword>
<dbReference type="Proteomes" id="UP000202420">
    <property type="component" value="Segment"/>
</dbReference>
<reference evidence="1 2" key="1">
    <citation type="submission" date="2006-09" db="EMBL/GenBank/DDBJ databases">
        <title>Sequence and annotation of the 288-kb ATCV-1 virus that infects an endosymbiotic Chlorella strain of the heliozoon Acanthocystis turfacea.</title>
        <authorList>
            <person name="Fitzgerald L.A."/>
            <person name="Graves M.V."/>
            <person name="Li X."/>
            <person name="Pfitzner A.J.P."/>
            <person name="Hartigan J."/>
            <person name="Van Etten J.L."/>
        </authorList>
    </citation>
    <scope>NUCLEOTIDE SEQUENCE [LARGE SCALE GENOMIC DNA]</scope>
    <source>
        <strain evidence="1 2">ATCV-1</strain>
    </source>
</reference>
<sequence length="79" mass="9021">MYWLGVMSRWFSIWWKACWATYAMRMLGCFHTEPRVGCASPVRTLMSVVLPAPLGPITPIRDDIATCEFTLLKISGPVW</sequence>
<dbReference type="RefSeq" id="YP_001427162.1">
    <property type="nucleotide sequence ID" value="NC_008724.1"/>
</dbReference>
<dbReference type="KEGG" id="vg:5470212"/>
<evidence type="ECO:0000313" key="1">
    <source>
        <dbReference type="EMBL" id="ABT16815.1"/>
    </source>
</evidence>
<accession>A7K9U1</accession>
<dbReference type="EMBL" id="EF101928">
    <property type="protein sequence ID" value="ABT16815.1"/>
    <property type="molecule type" value="Genomic_DNA"/>
</dbReference>
<dbReference type="GeneID" id="5470212"/>
<gene>
    <name evidence="1" type="primary">z681R</name>
    <name evidence="1" type="ORF">ATCV1_z681R</name>
</gene>
<protein>
    <submittedName>
        <fullName evidence="1">Uncharacterized protein z681R</fullName>
    </submittedName>
</protein>
<proteinExistence type="predicted"/>
<name>A7K9U1_9PHYC</name>
<organism evidence="1 2">
    <name type="scientific">Chlorovirus heliozoae</name>
    <dbReference type="NCBI Taxonomy" id="322019"/>
    <lineage>
        <taxon>Viruses</taxon>
        <taxon>Varidnaviria</taxon>
        <taxon>Bamfordvirae</taxon>
        <taxon>Nucleocytoviricota</taxon>
        <taxon>Megaviricetes</taxon>
        <taxon>Algavirales</taxon>
        <taxon>Phycodnaviridae</taxon>
        <taxon>Chlorovirus</taxon>
    </lineage>
</organism>
<evidence type="ECO:0000313" key="2">
    <source>
        <dbReference type="Proteomes" id="UP000202420"/>
    </source>
</evidence>